<sequence length="160" mass="17361">MSHARSEPNEFKTLAPDAYDVIFGLSQAAGKAGIEKQLLELIKLRASQINGCAFCVQFHILQSESFGIAGDKLNLVVVWREAPLFSARERAALAWTEALTLLTGGVSDEVHAKASAEFFERELAHLSSAIASINVWNRLGVAYRWTAPARQPKAAHAAAS</sequence>
<dbReference type="NCBIfam" id="TIGR00778">
    <property type="entry name" value="ahpD_dom"/>
    <property type="match status" value="1"/>
</dbReference>
<dbReference type="PANTHER" id="PTHR34846">
    <property type="entry name" value="4-CARBOXYMUCONOLACTONE DECARBOXYLASE FAMILY PROTEIN (AFU_ORTHOLOGUE AFUA_6G11590)"/>
    <property type="match status" value="1"/>
</dbReference>
<dbReference type="Proteomes" id="UP000189935">
    <property type="component" value="Chromosome I"/>
</dbReference>
<proteinExistence type="predicted"/>
<dbReference type="PANTHER" id="PTHR34846:SF7">
    <property type="entry name" value="BLL7811 PROTEIN"/>
    <property type="match status" value="1"/>
</dbReference>
<dbReference type="AlphaFoldDB" id="A0A1M6I222"/>
<keyword evidence="2" id="KW-0560">Oxidoreductase</keyword>
<reference evidence="2 3" key="1">
    <citation type="submission" date="2016-11" db="EMBL/GenBank/DDBJ databases">
        <authorList>
            <person name="Jaros S."/>
            <person name="Januszkiewicz K."/>
            <person name="Wedrychowicz H."/>
        </authorList>
    </citation>
    <scope>NUCLEOTIDE SEQUENCE [LARGE SCALE GENOMIC DNA]</scope>
    <source>
        <strain evidence="2 3">GAS499</strain>
    </source>
</reference>
<dbReference type="RefSeq" id="WP_079536167.1">
    <property type="nucleotide sequence ID" value="NZ_LT670844.1"/>
</dbReference>
<evidence type="ECO:0000259" key="1">
    <source>
        <dbReference type="Pfam" id="PF02627"/>
    </source>
</evidence>
<evidence type="ECO:0000313" key="2">
    <source>
        <dbReference type="EMBL" id="SHJ28511.1"/>
    </source>
</evidence>
<feature type="domain" description="Carboxymuconolactone decarboxylase-like" evidence="1">
    <location>
        <begin position="16"/>
        <end position="98"/>
    </location>
</feature>
<dbReference type="SUPFAM" id="SSF69118">
    <property type="entry name" value="AhpD-like"/>
    <property type="match status" value="1"/>
</dbReference>
<dbReference type="InterPro" id="IPR029032">
    <property type="entry name" value="AhpD-like"/>
</dbReference>
<name>A0A1M6I222_9BRAD</name>
<dbReference type="OrthoDB" id="9801997at2"/>
<dbReference type="Gene3D" id="1.20.1290.10">
    <property type="entry name" value="AhpD-like"/>
    <property type="match status" value="1"/>
</dbReference>
<organism evidence="2 3">
    <name type="scientific">Bradyrhizobium lablabi</name>
    <dbReference type="NCBI Taxonomy" id="722472"/>
    <lineage>
        <taxon>Bacteria</taxon>
        <taxon>Pseudomonadati</taxon>
        <taxon>Pseudomonadota</taxon>
        <taxon>Alphaproteobacteria</taxon>
        <taxon>Hyphomicrobiales</taxon>
        <taxon>Nitrobacteraceae</taxon>
        <taxon>Bradyrhizobium</taxon>
    </lineage>
</organism>
<dbReference type="InterPro" id="IPR004675">
    <property type="entry name" value="AhpD_core"/>
</dbReference>
<keyword evidence="2" id="KW-0575">Peroxidase</keyword>
<dbReference type="Pfam" id="PF02627">
    <property type="entry name" value="CMD"/>
    <property type="match status" value="1"/>
</dbReference>
<dbReference type="EMBL" id="LT670844">
    <property type="protein sequence ID" value="SHJ28511.1"/>
    <property type="molecule type" value="Genomic_DNA"/>
</dbReference>
<gene>
    <name evidence="2" type="ORF">SAMN05444159_0198</name>
</gene>
<dbReference type="GO" id="GO:0051920">
    <property type="term" value="F:peroxiredoxin activity"/>
    <property type="evidence" value="ECO:0007669"/>
    <property type="project" value="InterPro"/>
</dbReference>
<dbReference type="InterPro" id="IPR003779">
    <property type="entry name" value="CMD-like"/>
</dbReference>
<evidence type="ECO:0000313" key="3">
    <source>
        <dbReference type="Proteomes" id="UP000189935"/>
    </source>
</evidence>
<protein>
    <submittedName>
        <fullName evidence="2">Alkylhydroperoxidase AhpD family core domain-containing protein</fullName>
    </submittedName>
</protein>
<accession>A0A1M6I222</accession>